<dbReference type="SUPFAM" id="SSF140736">
    <property type="entry name" value="Rv1873-like"/>
    <property type="match status" value="1"/>
</dbReference>
<dbReference type="InterPro" id="IPR014937">
    <property type="entry name" value="DUF1810"/>
</dbReference>
<reference evidence="1" key="1">
    <citation type="submission" date="2020-05" db="EMBL/GenBank/DDBJ databases">
        <authorList>
            <person name="Chiriac C."/>
            <person name="Salcher M."/>
            <person name="Ghai R."/>
            <person name="Kavagutti S V."/>
        </authorList>
    </citation>
    <scope>NUCLEOTIDE SEQUENCE</scope>
</reference>
<gene>
    <name evidence="1" type="ORF">UFOPK1493_04191</name>
</gene>
<sequence length="141" mass="15921">MDEFDLERFVEAQDDRGTYQRALAEVCAGRKDSHWMWFVYPQLAELGRSPTATHYGISDLDEARAYLAHPVLGPRLRECTRAAAAIEPGRIRHAFGSIDTMKLRSSMTLFELAGPDEPAFAEVLDRHFAGERDPATLDLLR</sequence>
<accession>A0A6J6GIQ5</accession>
<dbReference type="AlphaFoldDB" id="A0A6J6GIQ5"/>
<organism evidence="1">
    <name type="scientific">freshwater metagenome</name>
    <dbReference type="NCBI Taxonomy" id="449393"/>
    <lineage>
        <taxon>unclassified sequences</taxon>
        <taxon>metagenomes</taxon>
        <taxon>ecological metagenomes</taxon>
    </lineage>
</organism>
<dbReference type="PIRSF" id="PIRSF008546">
    <property type="entry name" value="UCP008546"/>
    <property type="match status" value="1"/>
</dbReference>
<name>A0A6J6GIQ5_9ZZZZ</name>
<proteinExistence type="predicted"/>
<dbReference type="Gene3D" id="1.25.40.380">
    <property type="entry name" value="Protein of unknown function DUF1810"/>
    <property type="match status" value="1"/>
</dbReference>
<protein>
    <submittedName>
        <fullName evidence="1">Unannotated protein</fullName>
    </submittedName>
</protein>
<dbReference type="InterPro" id="IPR036287">
    <property type="entry name" value="Rv1873-like_sf"/>
</dbReference>
<dbReference type="EMBL" id="CAEZSR010000300">
    <property type="protein sequence ID" value="CAB4598984.1"/>
    <property type="molecule type" value="Genomic_DNA"/>
</dbReference>
<evidence type="ECO:0000313" key="1">
    <source>
        <dbReference type="EMBL" id="CAB4598984.1"/>
    </source>
</evidence>
<dbReference type="Pfam" id="PF08837">
    <property type="entry name" value="DUF1810"/>
    <property type="match status" value="1"/>
</dbReference>